<dbReference type="KEGG" id="yrh:AABB31_06405"/>
<dbReference type="InterPro" id="IPR010987">
    <property type="entry name" value="Glutathione-S-Trfase_C-like"/>
</dbReference>
<dbReference type="PANTHER" id="PTHR44051:SF2">
    <property type="entry name" value="HYPOTHETICAL GLUTATHIONE S-TRANSFERASE LIKE PROTEIN"/>
    <property type="match status" value="1"/>
</dbReference>
<dbReference type="AlphaFoldDB" id="A0AAN0MCE5"/>
<dbReference type="PROSITE" id="PS50405">
    <property type="entry name" value="GST_CTER"/>
    <property type="match status" value="1"/>
</dbReference>
<dbReference type="PANTHER" id="PTHR44051">
    <property type="entry name" value="GLUTATHIONE S-TRANSFERASE-RELATED"/>
    <property type="match status" value="1"/>
</dbReference>
<dbReference type="Proteomes" id="UP001470809">
    <property type="component" value="Chromosome"/>
</dbReference>
<feature type="domain" description="GST N-terminal" evidence="1">
    <location>
        <begin position="1"/>
        <end position="81"/>
    </location>
</feature>
<dbReference type="EMBL" id="CP151767">
    <property type="protein sequence ID" value="WZU68518.1"/>
    <property type="molecule type" value="Genomic_DNA"/>
</dbReference>
<sequence length="203" mass="22672">MILYDYVLSASCYKLRLMAALLGQPLTLRAVNFHPGREHKSPQMLALNPQGTLPILQDGDLVLTQSADMLRHLTRDHPDWRGADDPWLSFAADLNASLGLARLHDILCYPADIYAVRRAGVQQLRQLEAHLAEQRFDGLTFLTGSRPTIADIACFPNTALAPDGGVSLDVYPSIRLWMRAIRSLPGFIEMPGIHRLHELERPS</sequence>
<dbReference type="SUPFAM" id="SSF52833">
    <property type="entry name" value="Thioredoxin-like"/>
    <property type="match status" value="1"/>
</dbReference>
<dbReference type="InterPro" id="IPR036249">
    <property type="entry name" value="Thioredoxin-like_sf"/>
</dbReference>
<proteinExistence type="predicted"/>
<evidence type="ECO:0000259" key="1">
    <source>
        <dbReference type="PROSITE" id="PS50404"/>
    </source>
</evidence>
<dbReference type="InterPro" id="IPR004045">
    <property type="entry name" value="Glutathione_S-Trfase_N"/>
</dbReference>
<organism evidence="3 4">
    <name type="scientific">Yoonia rhodophyticola</name>
    <dbReference type="NCBI Taxonomy" id="3137370"/>
    <lineage>
        <taxon>Bacteria</taxon>
        <taxon>Pseudomonadati</taxon>
        <taxon>Pseudomonadota</taxon>
        <taxon>Alphaproteobacteria</taxon>
        <taxon>Rhodobacterales</taxon>
        <taxon>Paracoccaceae</taxon>
        <taxon>Yoonia</taxon>
    </lineage>
</organism>
<protein>
    <submittedName>
        <fullName evidence="3">Glutathione S-transferase family protein</fullName>
    </submittedName>
</protein>
<dbReference type="SFLD" id="SFLDS00019">
    <property type="entry name" value="Glutathione_Transferase_(cytos"/>
    <property type="match status" value="1"/>
</dbReference>
<dbReference type="InterPro" id="IPR040079">
    <property type="entry name" value="Glutathione_S-Trfase"/>
</dbReference>
<dbReference type="Gene3D" id="3.40.30.10">
    <property type="entry name" value="Glutaredoxin"/>
    <property type="match status" value="1"/>
</dbReference>
<dbReference type="Pfam" id="PF13410">
    <property type="entry name" value="GST_C_2"/>
    <property type="match status" value="1"/>
</dbReference>
<evidence type="ECO:0000313" key="4">
    <source>
        <dbReference type="Proteomes" id="UP001470809"/>
    </source>
</evidence>
<name>A0AAN0MCE5_9RHOB</name>
<dbReference type="SUPFAM" id="SSF47616">
    <property type="entry name" value="GST C-terminal domain-like"/>
    <property type="match status" value="1"/>
</dbReference>
<dbReference type="Pfam" id="PF13417">
    <property type="entry name" value="GST_N_3"/>
    <property type="match status" value="1"/>
</dbReference>
<dbReference type="InterPro" id="IPR036282">
    <property type="entry name" value="Glutathione-S-Trfase_C_sf"/>
</dbReference>
<evidence type="ECO:0000313" key="3">
    <source>
        <dbReference type="EMBL" id="WZU68518.1"/>
    </source>
</evidence>
<dbReference type="Gene3D" id="1.20.1050.10">
    <property type="match status" value="1"/>
</dbReference>
<feature type="domain" description="GST C-terminal" evidence="2">
    <location>
        <begin position="77"/>
        <end position="203"/>
    </location>
</feature>
<accession>A0AAN0MCE5</accession>
<dbReference type="RefSeq" id="WP_342077807.1">
    <property type="nucleotide sequence ID" value="NZ_CP151767.2"/>
</dbReference>
<keyword evidence="4" id="KW-1185">Reference proteome</keyword>
<gene>
    <name evidence="3" type="ORF">AABB31_06405</name>
</gene>
<reference evidence="3" key="1">
    <citation type="submission" date="2024-08" db="EMBL/GenBank/DDBJ databases">
        <title>Phylogenomic analyses of a clade within the roseobacter group suggest taxonomic reassignments of species of the genera Aestuariivita, Citreicella, Loktanella, Nautella, Pelagibaca, Ruegeria, Thalassobius, Thiobacimonas and Tropicibacter, and the proposal o.</title>
        <authorList>
            <person name="Jeon C.O."/>
        </authorList>
    </citation>
    <scope>NUCLEOTIDE SEQUENCE</scope>
    <source>
        <strain evidence="3">SS1-5</strain>
    </source>
</reference>
<evidence type="ECO:0000259" key="2">
    <source>
        <dbReference type="PROSITE" id="PS50405"/>
    </source>
</evidence>
<dbReference type="PROSITE" id="PS50404">
    <property type="entry name" value="GST_NTER"/>
    <property type="match status" value="1"/>
</dbReference>